<dbReference type="GO" id="GO:0045892">
    <property type="term" value="P:negative regulation of DNA-templated transcription"/>
    <property type="evidence" value="ECO:0007669"/>
    <property type="project" value="TreeGrafter"/>
</dbReference>
<sequence length="272" mass="29945">MASDIDENRGTGTSIRTLSRGLAVLQAINRIGSAPMKDIQKACDLPFPTVMRIVQSLANYGLIEREPKRRYYRPTALVQTLSHGYQGDSRLAKIARPHLVELTREVSWPIILSTHVGHSMVIRDSTHALSALTFNEYFPGYASPILESAAGLAYLAALPEEESALILGSIAKMANPDWGNILEDMRQRDILVQVREQGHATRSFNRFTRNPGKTSSIAAAVFEHDRPRGAIALAYFASAMRPEHAVRQFVPPLRACAAAISTELSAIPQDKT</sequence>
<dbReference type="Pfam" id="PF01614">
    <property type="entry name" value="IclR_C"/>
    <property type="match status" value="1"/>
</dbReference>
<dbReference type="InterPro" id="IPR036390">
    <property type="entry name" value="WH_DNA-bd_sf"/>
</dbReference>
<dbReference type="Pfam" id="PF09339">
    <property type="entry name" value="HTH_IclR"/>
    <property type="match status" value="1"/>
</dbReference>
<dbReference type="InterPro" id="IPR050707">
    <property type="entry name" value="HTH_MetabolicPath_Reg"/>
</dbReference>
<dbReference type="Gene3D" id="3.30.450.40">
    <property type="match status" value="1"/>
</dbReference>
<dbReference type="InterPro" id="IPR029016">
    <property type="entry name" value="GAF-like_dom_sf"/>
</dbReference>
<evidence type="ECO:0000256" key="3">
    <source>
        <dbReference type="ARBA" id="ARBA00023163"/>
    </source>
</evidence>
<evidence type="ECO:0000256" key="1">
    <source>
        <dbReference type="ARBA" id="ARBA00023015"/>
    </source>
</evidence>
<dbReference type="InterPro" id="IPR014757">
    <property type="entry name" value="Tscrpt_reg_IclR_C"/>
</dbReference>
<dbReference type="PANTHER" id="PTHR30136">
    <property type="entry name" value="HELIX-TURN-HELIX TRANSCRIPTIONAL REGULATOR, ICLR FAMILY"/>
    <property type="match status" value="1"/>
</dbReference>
<dbReference type="GO" id="GO:0003677">
    <property type="term" value="F:DNA binding"/>
    <property type="evidence" value="ECO:0007669"/>
    <property type="project" value="UniProtKB-KW"/>
</dbReference>
<dbReference type="PROSITE" id="PS51077">
    <property type="entry name" value="HTH_ICLR"/>
    <property type="match status" value="1"/>
</dbReference>
<evidence type="ECO:0000259" key="4">
    <source>
        <dbReference type="PROSITE" id="PS51077"/>
    </source>
</evidence>
<keyword evidence="1" id="KW-0805">Transcription regulation</keyword>
<feature type="domain" description="HTH iclR-type" evidence="4">
    <location>
        <begin position="15"/>
        <end position="76"/>
    </location>
</feature>
<dbReference type="Proteomes" id="UP000617634">
    <property type="component" value="Unassembled WGS sequence"/>
</dbReference>
<keyword evidence="3" id="KW-0804">Transcription</keyword>
<dbReference type="InterPro" id="IPR036388">
    <property type="entry name" value="WH-like_DNA-bd_sf"/>
</dbReference>
<dbReference type="PANTHER" id="PTHR30136:SF23">
    <property type="entry name" value="DNA-BINDING TRANSCRIPTIONAL ACTIVATOR MHPR"/>
    <property type="match status" value="1"/>
</dbReference>
<dbReference type="GO" id="GO:0003700">
    <property type="term" value="F:DNA-binding transcription factor activity"/>
    <property type="evidence" value="ECO:0007669"/>
    <property type="project" value="TreeGrafter"/>
</dbReference>
<dbReference type="InterPro" id="IPR005471">
    <property type="entry name" value="Tscrpt_reg_IclR_N"/>
</dbReference>
<dbReference type="RefSeq" id="WP_197162194.1">
    <property type="nucleotide sequence ID" value="NZ_JADZGI010000001.1"/>
</dbReference>
<dbReference type="SMART" id="SM00346">
    <property type="entry name" value="HTH_ICLR"/>
    <property type="match status" value="1"/>
</dbReference>
<evidence type="ECO:0000259" key="5">
    <source>
        <dbReference type="PROSITE" id="PS51078"/>
    </source>
</evidence>
<organism evidence="6 7">
    <name type="scientific">Novosphingobium aureum</name>
    <dbReference type="NCBI Taxonomy" id="2792964"/>
    <lineage>
        <taxon>Bacteria</taxon>
        <taxon>Pseudomonadati</taxon>
        <taxon>Pseudomonadota</taxon>
        <taxon>Alphaproteobacteria</taxon>
        <taxon>Sphingomonadales</taxon>
        <taxon>Sphingomonadaceae</taxon>
        <taxon>Novosphingobium</taxon>
    </lineage>
</organism>
<name>A0A931HBU7_9SPHN</name>
<evidence type="ECO:0000256" key="2">
    <source>
        <dbReference type="ARBA" id="ARBA00023125"/>
    </source>
</evidence>
<gene>
    <name evidence="6" type="ORF">I5E68_06430</name>
</gene>
<dbReference type="AlphaFoldDB" id="A0A931HBU7"/>
<keyword evidence="7" id="KW-1185">Reference proteome</keyword>
<evidence type="ECO:0000313" key="7">
    <source>
        <dbReference type="Proteomes" id="UP000617634"/>
    </source>
</evidence>
<reference evidence="6" key="1">
    <citation type="submission" date="2020-11" db="EMBL/GenBank/DDBJ databases">
        <title>Novosphingobium aureum sp. nov., a marine bacterium isolated from sediment of a salt flat.</title>
        <authorList>
            <person name="Yoo Y."/>
            <person name="Kim J.-J."/>
        </authorList>
    </citation>
    <scope>NUCLEOTIDE SEQUENCE</scope>
    <source>
        <strain evidence="6">YJ-S2-02</strain>
    </source>
</reference>
<accession>A0A931HBU7</accession>
<evidence type="ECO:0000313" key="6">
    <source>
        <dbReference type="EMBL" id="MBH0112589.1"/>
    </source>
</evidence>
<dbReference type="SUPFAM" id="SSF55781">
    <property type="entry name" value="GAF domain-like"/>
    <property type="match status" value="1"/>
</dbReference>
<comment type="caution">
    <text evidence="6">The sequence shown here is derived from an EMBL/GenBank/DDBJ whole genome shotgun (WGS) entry which is preliminary data.</text>
</comment>
<protein>
    <submittedName>
        <fullName evidence="6">Helix-turn-helix domain-containing protein</fullName>
    </submittedName>
</protein>
<dbReference type="Gene3D" id="1.10.10.10">
    <property type="entry name" value="Winged helix-like DNA-binding domain superfamily/Winged helix DNA-binding domain"/>
    <property type="match status" value="1"/>
</dbReference>
<dbReference type="EMBL" id="JADZGI010000001">
    <property type="protein sequence ID" value="MBH0112589.1"/>
    <property type="molecule type" value="Genomic_DNA"/>
</dbReference>
<dbReference type="PROSITE" id="PS51078">
    <property type="entry name" value="ICLR_ED"/>
    <property type="match status" value="1"/>
</dbReference>
<proteinExistence type="predicted"/>
<feature type="domain" description="IclR-ED" evidence="5">
    <location>
        <begin position="77"/>
        <end position="266"/>
    </location>
</feature>
<keyword evidence="2" id="KW-0238">DNA-binding</keyword>
<dbReference type="SUPFAM" id="SSF46785">
    <property type="entry name" value="Winged helix' DNA-binding domain"/>
    <property type="match status" value="1"/>
</dbReference>